<keyword evidence="3" id="KW-1185">Reference proteome</keyword>
<proteinExistence type="predicted"/>
<protein>
    <submittedName>
        <fullName evidence="2">Uncharacterized protein</fullName>
    </submittedName>
</protein>
<name>A0A9W7BMQ9_9STRA</name>
<dbReference type="Proteomes" id="UP001165085">
    <property type="component" value="Unassembled WGS sequence"/>
</dbReference>
<comment type="caution">
    <text evidence="2">The sequence shown here is derived from an EMBL/GenBank/DDBJ whole genome shotgun (WGS) entry which is preliminary data.</text>
</comment>
<evidence type="ECO:0000313" key="2">
    <source>
        <dbReference type="EMBL" id="GMH89979.1"/>
    </source>
</evidence>
<feature type="coiled-coil region" evidence="1">
    <location>
        <begin position="448"/>
        <end position="478"/>
    </location>
</feature>
<organism evidence="2 3">
    <name type="scientific">Triparma strigata</name>
    <dbReference type="NCBI Taxonomy" id="1606541"/>
    <lineage>
        <taxon>Eukaryota</taxon>
        <taxon>Sar</taxon>
        <taxon>Stramenopiles</taxon>
        <taxon>Ochrophyta</taxon>
        <taxon>Bolidophyceae</taxon>
        <taxon>Parmales</taxon>
        <taxon>Triparmaceae</taxon>
        <taxon>Triparma</taxon>
    </lineage>
</organism>
<keyword evidence="1" id="KW-0175">Coiled coil</keyword>
<evidence type="ECO:0000313" key="3">
    <source>
        <dbReference type="Proteomes" id="UP001165085"/>
    </source>
</evidence>
<dbReference type="EMBL" id="BRXY01000365">
    <property type="protein sequence ID" value="GMH89979.1"/>
    <property type="molecule type" value="Genomic_DNA"/>
</dbReference>
<gene>
    <name evidence="2" type="ORF">TrST_g10984</name>
</gene>
<evidence type="ECO:0000256" key="1">
    <source>
        <dbReference type="SAM" id="Coils"/>
    </source>
</evidence>
<sequence length="529" mass="60377">MPSILENNKYLQTFSFLKNTYPDIERELVRLDFKRVGKKNYSAVRGKDQISSVSPRARANTDDVKAETGKISTAFEKTFYKYYEEFCVIRRKAVKNKDDKARYKEIFSTLKSEATDATGQLQPIIKKCVAFYKTAGGPDHFQLDPEFIEPMPLTKRQLCDEDLTESSEKAAFLIELGAATQDKFQNPIKRLVADFNDPNASFESIHQKYLFEMPPPSMAGLPWRNPTFVLEPGDGERVVRERFGPLKDPIRAAAKIKQGSELTDINRVTLEFEDPKVLELAFRCIEATTEFELVCVKNKLNETNQPPCIHLNVAVKSGQSGYKKDWICEIQMYLRSVLRIKTTSHIFYNVARAENEFAIKDVQEKGPVSVPVLAPGPVSMPSSVPSSDETKAIETAIAEAKKKKDLPLLKSLKAELAVSKQTDADIAAAPVKIEDLKRQLDAAWEGGDEDLIERLQGLVEEAEEEKIEREQLRKLKRTDDDIHTAVKEWLKDSESAEDKYGHIRYWNVYRVTSMEELFYFEDPIIIYYI</sequence>
<dbReference type="AlphaFoldDB" id="A0A9W7BMQ9"/>
<reference evidence="3" key="1">
    <citation type="journal article" date="2023" name="Commun. Biol.">
        <title>Genome analysis of Parmales, the sister group of diatoms, reveals the evolutionary specialization of diatoms from phago-mixotrophs to photoautotrophs.</title>
        <authorList>
            <person name="Ban H."/>
            <person name="Sato S."/>
            <person name="Yoshikawa S."/>
            <person name="Yamada K."/>
            <person name="Nakamura Y."/>
            <person name="Ichinomiya M."/>
            <person name="Sato N."/>
            <person name="Blanc-Mathieu R."/>
            <person name="Endo H."/>
            <person name="Kuwata A."/>
            <person name="Ogata H."/>
        </authorList>
    </citation>
    <scope>NUCLEOTIDE SEQUENCE [LARGE SCALE GENOMIC DNA]</scope>
    <source>
        <strain evidence="3">NIES 3701</strain>
    </source>
</reference>
<accession>A0A9W7BMQ9</accession>